<dbReference type="SUPFAM" id="SSF56104">
    <property type="entry name" value="SAICAR synthase-like"/>
    <property type="match status" value="1"/>
</dbReference>
<keyword evidence="2 4" id="KW-0808">Transferase</keyword>
<evidence type="ECO:0000256" key="1">
    <source>
        <dbReference type="ARBA" id="ARBA00007374"/>
    </source>
</evidence>
<dbReference type="GO" id="GO:0032958">
    <property type="term" value="P:inositol phosphate biosynthetic process"/>
    <property type="evidence" value="ECO:0007669"/>
    <property type="project" value="InterPro"/>
</dbReference>
<comment type="similarity">
    <text evidence="1 4">Belongs to the inositol phosphokinase (IPK) family.</text>
</comment>
<dbReference type="InterPro" id="IPR038286">
    <property type="entry name" value="IPK_sf"/>
</dbReference>
<dbReference type="EMBL" id="CAJVPS010028758">
    <property type="protein sequence ID" value="CAG8727218.1"/>
    <property type="molecule type" value="Genomic_DNA"/>
</dbReference>
<keyword evidence="3 4" id="KW-0418">Kinase</keyword>
<dbReference type="OrthoDB" id="338650at2759"/>
<dbReference type="PANTHER" id="PTHR12400">
    <property type="entry name" value="INOSITOL POLYPHOSPHATE KINASE"/>
    <property type="match status" value="1"/>
</dbReference>
<dbReference type="Proteomes" id="UP000789508">
    <property type="component" value="Unassembled WGS sequence"/>
</dbReference>
<feature type="non-terminal residue" evidence="5">
    <location>
        <position position="1"/>
    </location>
</feature>
<gene>
    <name evidence="5" type="ORF">ALEPTO_LOCUS12494</name>
</gene>
<organism evidence="5 6">
    <name type="scientific">Ambispora leptoticha</name>
    <dbReference type="NCBI Taxonomy" id="144679"/>
    <lineage>
        <taxon>Eukaryota</taxon>
        <taxon>Fungi</taxon>
        <taxon>Fungi incertae sedis</taxon>
        <taxon>Mucoromycota</taxon>
        <taxon>Glomeromycotina</taxon>
        <taxon>Glomeromycetes</taxon>
        <taxon>Archaeosporales</taxon>
        <taxon>Ambisporaceae</taxon>
        <taxon>Ambispora</taxon>
    </lineage>
</organism>
<evidence type="ECO:0000313" key="6">
    <source>
        <dbReference type="Proteomes" id="UP000789508"/>
    </source>
</evidence>
<dbReference type="AlphaFoldDB" id="A0A9N9IAS9"/>
<protein>
    <recommendedName>
        <fullName evidence="4">Kinase</fullName>
        <ecNumber evidence="4">2.7.-.-</ecNumber>
    </recommendedName>
</protein>
<evidence type="ECO:0000256" key="3">
    <source>
        <dbReference type="ARBA" id="ARBA00022777"/>
    </source>
</evidence>
<evidence type="ECO:0000256" key="4">
    <source>
        <dbReference type="RuleBase" id="RU363090"/>
    </source>
</evidence>
<dbReference type="GO" id="GO:0000828">
    <property type="term" value="F:inositol hexakisphosphate kinase activity"/>
    <property type="evidence" value="ECO:0007669"/>
    <property type="project" value="TreeGrafter"/>
</dbReference>
<dbReference type="GO" id="GO:0005737">
    <property type="term" value="C:cytoplasm"/>
    <property type="evidence" value="ECO:0007669"/>
    <property type="project" value="TreeGrafter"/>
</dbReference>
<evidence type="ECO:0000313" key="5">
    <source>
        <dbReference type="EMBL" id="CAG8727218.1"/>
    </source>
</evidence>
<dbReference type="EC" id="2.7.-.-" evidence="4"/>
<name>A0A9N9IAS9_9GLOM</name>
<dbReference type="Gene3D" id="3.30.470.160">
    <property type="entry name" value="Inositol polyphosphate kinase"/>
    <property type="match status" value="1"/>
</dbReference>
<dbReference type="InterPro" id="IPR005522">
    <property type="entry name" value="IPK"/>
</dbReference>
<accession>A0A9N9IAS9</accession>
<reference evidence="5" key="1">
    <citation type="submission" date="2021-06" db="EMBL/GenBank/DDBJ databases">
        <authorList>
            <person name="Kallberg Y."/>
            <person name="Tangrot J."/>
            <person name="Rosling A."/>
        </authorList>
    </citation>
    <scope>NUCLEOTIDE SEQUENCE</scope>
    <source>
        <strain evidence="5">FL130A</strain>
    </source>
</reference>
<proteinExistence type="inferred from homology"/>
<dbReference type="GO" id="GO:0046854">
    <property type="term" value="P:phosphatidylinositol phosphate biosynthetic process"/>
    <property type="evidence" value="ECO:0007669"/>
    <property type="project" value="TreeGrafter"/>
</dbReference>
<dbReference type="Pfam" id="PF03770">
    <property type="entry name" value="IPK"/>
    <property type="match status" value="1"/>
</dbReference>
<comment type="caution">
    <text evidence="5">The sequence shown here is derived from an EMBL/GenBank/DDBJ whole genome shotgun (WGS) entry which is preliminary data.</text>
</comment>
<feature type="non-terminal residue" evidence="5">
    <location>
        <position position="285"/>
    </location>
</feature>
<dbReference type="PANTHER" id="PTHR12400:SF21">
    <property type="entry name" value="KINASE"/>
    <property type="match status" value="1"/>
</dbReference>
<sequence>SQNNMQSTDQTISTTASTFVVAGTNSFQRFDHQIGGHEKILSMGDGSVIAKPCNTIERDFYENSVLHPEFAQWMPRYLGSLQLKGVQSHLDTIATNVIDSAKTYVEGGGNDTVIREQNAMDIKHAICIENVIWKFKKPCIMDLKLGFVLYGPEADEAKRQRMIKKAESSTSGTVGLRIAAMKLYEKSKNDFTIIPRTYGYALTKDTMLSGFTKYFDALQDSPPHNHKRVIIKRFLDDLQEFRKVLEKQELRLHSASLLFVYEGDEKALTDALELEKQDFDGKKSN</sequence>
<evidence type="ECO:0000256" key="2">
    <source>
        <dbReference type="ARBA" id="ARBA00022679"/>
    </source>
</evidence>
<dbReference type="GO" id="GO:0005634">
    <property type="term" value="C:nucleus"/>
    <property type="evidence" value="ECO:0007669"/>
    <property type="project" value="TreeGrafter"/>
</dbReference>
<keyword evidence="6" id="KW-1185">Reference proteome</keyword>